<evidence type="ECO:0000256" key="2">
    <source>
        <dbReference type="ARBA" id="ARBA00022475"/>
    </source>
</evidence>
<dbReference type="CDD" id="cd03392">
    <property type="entry name" value="PAP2_like_2"/>
    <property type="match status" value="1"/>
</dbReference>
<protein>
    <submittedName>
        <fullName evidence="9">Phosphoesterase</fullName>
    </submittedName>
</protein>
<dbReference type="InterPro" id="IPR000326">
    <property type="entry name" value="PAP2/HPO"/>
</dbReference>
<feature type="transmembrane region" description="Helical" evidence="7">
    <location>
        <begin position="153"/>
        <end position="171"/>
    </location>
</feature>
<dbReference type="Proteomes" id="UP000264883">
    <property type="component" value="Chromosome"/>
</dbReference>
<keyword evidence="4" id="KW-0378">Hydrolase</keyword>
<dbReference type="PANTHER" id="PTHR14969:SF62">
    <property type="entry name" value="DECAPRENYLPHOSPHORYL-5-PHOSPHORIBOSE PHOSPHATASE RV3807C-RELATED"/>
    <property type="match status" value="1"/>
</dbReference>
<evidence type="ECO:0000256" key="5">
    <source>
        <dbReference type="ARBA" id="ARBA00022989"/>
    </source>
</evidence>
<dbReference type="SMART" id="SM00014">
    <property type="entry name" value="acidPPc"/>
    <property type="match status" value="1"/>
</dbReference>
<evidence type="ECO:0000256" key="3">
    <source>
        <dbReference type="ARBA" id="ARBA00022692"/>
    </source>
</evidence>
<keyword evidence="2" id="KW-1003">Cell membrane</keyword>
<keyword evidence="10" id="KW-1185">Reference proteome</keyword>
<feature type="transmembrane region" description="Helical" evidence="7">
    <location>
        <begin position="58"/>
        <end position="81"/>
    </location>
</feature>
<dbReference type="KEGG" id="cia:BEN51_02455"/>
<dbReference type="AlphaFoldDB" id="A0A343JA27"/>
<dbReference type="InterPro" id="IPR036938">
    <property type="entry name" value="PAP2/HPO_sf"/>
</dbReference>
<dbReference type="Gene3D" id="1.20.144.10">
    <property type="entry name" value="Phosphatidic acid phosphatase type 2/haloperoxidase"/>
    <property type="match status" value="2"/>
</dbReference>
<gene>
    <name evidence="9" type="ORF">BEN51_02455</name>
</gene>
<dbReference type="Pfam" id="PF01569">
    <property type="entry name" value="PAP2"/>
    <property type="match status" value="1"/>
</dbReference>
<evidence type="ECO:0000256" key="4">
    <source>
        <dbReference type="ARBA" id="ARBA00022801"/>
    </source>
</evidence>
<accession>A0A343JA27</accession>
<evidence type="ECO:0000259" key="8">
    <source>
        <dbReference type="SMART" id="SM00014"/>
    </source>
</evidence>
<dbReference type="GO" id="GO:0016787">
    <property type="term" value="F:hydrolase activity"/>
    <property type="evidence" value="ECO:0007669"/>
    <property type="project" value="UniProtKB-KW"/>
</dbReference>
<organism evidence="9 10">
    <name type="scientific">Clostridium isatidis</name>
    <dbReference type="NCBI Taxonomy" id="182773"/>
    <lineage>
        <taxon>Bacteria</taxon>
        <taxon>Bacillati</taxon>
        <taxon>Bacillota</taxon>
        <taxon>Clostridia</taxon>
        <taxon>Eubacteriales</taxon>
        <taxon>Clostridiaceae</taxon>
        <taxon>Clostridium</taxon>
    </lineage>
</organism>
<evidence type="ECO:0000313" key="9">
    <source>
        <dbReference type="EMBL" id="ASW42385.1"/>
    </source>
</evidence>
<dbReference type="RefSeq" id="WP_207652795.1">
    <property type="nucleotide sequence ID" value="NZ_CP016786.1"/>
</dbReference>
<feature type="domain" description="Phosphatidic acid phosphatase type 2/haloperoxidase" evidence="8">
    <location>
        <begin position="58"/>
        <end position="168"/>
    </location>
</feature>
<name>A0A343JA27_9CLOT</name>
<reference evidence="9 10" key="1">
    <citation type="submission" date="2016-08" db="EMBL/GenBank/DDBJ databases">
        <title>Complete Genome Sequence Of The Indigo Reducing Clostridium isatidis DSM15098.</title>
        <authorList>
            <person name="Little G.T."/>
            <person name="Minton N.P."/>
        </authorList>
    </citation>
    <scope>NUCLEOTIDE SEQUENCE [LARGE SCALE GENOMIC DNA]</scope>
    <source>
        <strain evidence="9 10">DSM 15098</strain>
    </source>
</reference>
<keyword evidence="5 7" id="KW-1133">Transmembrane helix</keyword>
<evidence type="ECO:0000256" key="7">
    <source>
        <dbReference type="SAM" id="Phobius"/>
    </source>
</evidence>
<feature type="transmembrane region" description="Helical" evidence="7">
    <location>
        <begin position="129"/>
        <end position="147"/>
    </location>
</feature>
<feature type="transmembrane region" description="Helical" evidence="7">
    <location>
        <begin position="101"/>
        <end position="120"/>
    </location>
</feature>
<evidence type="ECO:0000256" key="6">
    <source>
        <dbReference type="ARBA" id="ARBA00023136"/>
    </source>
</evidence>
<evidence type="ECO:0000256" key="1">
    <source>
        <dbReference type="ARBA" id="ARBA00004651"/>
    </source>
</evidence>
<keyword evidence="3 7" id="KW-0812">Transmembrane</keyword>
<sequence>MLQFIQNIDNAIILYIQNNMHNPILDRFMIFITTIGNAGAIWIIISSLLILSKKYRKIGFISIFSFLLAVLLGESLLKNIVQRSRPFENFEAIKVLISKPASYSFPSGHSGFAFAVTGVLAKYFRKNRFLLYIFASLMAFSRVYLFVHYPSDVISGAILGLVCSKISFYILDSENNDFNISI</sequence>
<feature type="transmembrane region" description="Helical" evidence="7">
    <location>
        <begin position="28"/>
        <end position="51"/>
    </location>
</feature>
<dbReference type="PANTHER" id="PTHR14969">
    <property type="entry name" value="SPHINGOSINE-1-PHOSPHATE PHOSPHOHYDROLASE"/>
    <property type="match status" value="1"/>
</dbReference>
<evidence type="ECO:0000313" key="10">
    <source>
        <dbReference type="Proteomes" id="UP000264883"/>
    </source>
</evidence>
<comment type="subcellular location">
    <subcellularLocation>
        <location evidence="1">Cell membrane</location>
        <topology evidence="1">Multi-pass membrane protein</topology>
    </subcellularLocation>
</comment>
<keyword evidence="6 7" id="KW-0472">Membrane</keyword>
<dbReference type="GO" id="GO:0005886">
    <property type="term" value="C:plasma membrane"/>
    <property type="evidence" value="ECO:0007669"/>
    <property type="project" value="UniProtKB-SubCell"/>
</dbReference>
<proteinExistence type="predicted"/>
<dbReference type="SUPFAM" id="SSF48317">
    <property type="entry name" value="Acid phosphatase/Vanadium-dependent haloperoxidase"/>
    <property type="match status" value="1"/>
</dbReference>
<dbReference type="EMBL" id="CP016786">
    <property type="protein sequence ID" value="ASW42385.1"/>
    <property type="molecule type" value="Genomic_DNA"/>
</dbReference>